<evidence type="ECO:0000256" key="6">
    <source>
        <dbReference type="PROSITE-ProRule" id="PRU00221"/>
    </source>
</evidence>
<evidence type="ECO:0000313" key="8">
    <source>
        <dbReference type="EMBL" id="KAK9749711.1"/>
    </source>
</evidence>
<evidence type="ECO:0000256" key="2">
    <source>
        <dbReference type="ARBA" id="ARBA00022490"/>
    </source>
</evidence>
<dbReference type="PROSITE" id="PS50294">
    <property type="entry name" value="WD_REPEATS_REGION"/>
    <property type="match status" value="3"/>
</dbReference>
<name>A0AAW1MTT3_SAPOF</name>
<evidence type="ECO:0000256" key="5">
    <source>
        <dbReference type="ARBA" id="ARBA00065067"/>
    </source>
</evidence>
<feature type="domain" description="CTLH" evidence="7">
    <location>
        <begin position="95"/>
        <end position="152"/>
    </location>
</feature>
<evidence type="ECO:0000259" key="7">
    <source>
        <dbReference type="PROSITE" id="PS50897"/>
    </source>
</evidence>
<dbReference type="PRINTS" id="PR00320">
    <property type="entry name" value="GPROTEINBRPT"/>
</dbReference>
<keyword evidence="2" id="KW-0963">Cytoplasm</keyword>
<dbReference type="PANTHER" id="PTHR22838:SF0">
    <property type="entry name" value="WD REPEAT-CONTAINING PROTEIN 26"/>
    <property type="match status" value="1"/>
</dbReference>
<dbReference type="SUPFAM" id="SSF50978">
    <property type="entry name" value="WD40 repeat-like"/>
    <property type="match status" value="1"/>
</dbReference>
<dbReference type="PANTHER" id="PTHR22838">
    <property type="entry name" value="WD REPEAT PROTEIN 26-RELATED"/>
    <property type="match status" value="1"/>
</dbReference>
<dbReference type="Pfam" id="PF00400">
    <property type="entry name" value="WD40"/>
    <property type="match status" value="5"/>
</dbReference>
<dbReference type="InterPro" id="IPR015943">
    <property type="entry name" value="WD40/YVTN_repeat-like_dom_sf"/>
</dbReference>
<feature type="repeat" description="WD" evidence="6">
    <location>
        <begin position="267"/>
        <end position="308"/>
    </location>
</feature>
<dbReference type="PROSITE" id="PS00678">
    <property type="entry name" value="WD_REPEATS_1"/>
    <property type="match status" value="2"/>
</dbReference>
<keyword evidence="9" id="KW-1185">Reference proteome</keyword>
<dbReference type="AlphaFoldDB" id="A0AAW1MTT3"/>
<proteinExistence type="predicted"/>
<evidence type="ECO:0000256" key="3">
    <source>
        <dbReference type="ARBA" id="ARBA00022574"/>
    </source>
</evidence>
<dbReference type="InterPro" id="IPR020472">
    <property type="entry name" value="WD40_PAC1"/>
</dbReference>
<dbReference type="InterPro" id="IPR019775">
    <property type="entry name" value="WD40_repeat_CS"/>
</dbReference>
<dbReference type="Gene3D" id="2.130.10.10">
    <property type="entry name" value="YVTN repeat-like/Quinoprotein amine dehydrogenase"/>
    <property type="match status" value="2"/>
</dbReference>
<dbReference type="GO" id="GO:0005737">
    <property type="term" value="C:cytoplasm"/>
    <property type="evidence" value="ECO:0007669"/>
    <property type="project" value="UniProtKB-SubCell"/>
</dbReference>
<comment type="subcellular location">
    <subcellularLocation>
        <location evidence="1">Cytoplasm</location>
    </subcellularLocation>
</comment>
<comment type="caution">
    <text evidence="8">The sequence shown here is derived from an EMBL/GenBank/DDBJ whole genome shotgun (WGS) entry which is preliminary data.</text>
</comment>
<keyword evidence="3 6" id="KW-0853">WD repeat</keyword>
<dbReference type="CDD" id="cd00200">
    <property type="entry name" value="WD40"/>
    <property type="match status" value="1"/>
</dbReference>
<sequence>MGGVEDGQPPFKRLRLLGSNSQSSESIAEEPVTAAASLRDLMARPIQCQGEEEVIGSRGVIKRNEFVRLISGALYALGYQRTGACLEEESGIALQSVTVNLLMQHVIDGNWDESASTLHKIGLEDEMTIKSAKFLFSEQKFFELLDGGKIMDALKTLRMEISPLNIKTRRVHELSSYLLSHSQSQNDVSQKQSPRAKLRSEVLDELQKLLPPSVMVPARRLEQLVEQALNLQCGACIFHNSSDREMSLYADHHCGKNNIPSHTSQILEGHQDEVWFLQFSHKGKYLASASNDRSAIIWEVVNGEVVLKHRLFGHQKSVSQVSWSPDDEQLLTCGTEEAVRRWDVFSGECLQVYEKAGFPIVSCAWSPDGKTVYGGFSDKSMCMWDLNGKEVEWWKGQRTLKISDLAVTRDGKQIISMCREKAILLFNTETNVENFIEEDQIITSFSLSIDSKFLLVNVINQEIHLWTIDGDAKLIAKYKGHKRSRFLIRSCFGGLDQSFIASGSEDSQVYIWHRGSGQLVDILPGHSGAVNCVSWNPVDPHMLASASDDRTIRIWGLSGENIRQRVTQSNGAHLCNGNGNI</sequence>
<dbReference type="InterPro" id="IPR001680">
    <property type="entry name" value="WD40_rpt"/>
</dbReference>
<comment type="subunit">
    <text evidence="5">Interacts with RANBPM.</text>
</comment>
<reference evidence="8 9" key="1">
    <citation type="submission" date="2024-03" db="EMBL/GenBank/DDBJ databases">
        <title>WGS assembly of Saponaria officinalis var. Norfolk2.</title>
        <authorList>
            <person name="Jenkins J."/>
            <person name="Shu S."/>
            <person name="Grimwood J."/>
            <person name="Barry K."/>
            <person name="Goodstein D."/>
            <person name="Schmutz J."/>
            <person name="Leebens-Mack J."/>
            <person name="Osbourn A."/>
        </authorList>
    </citation>
    <scope>NUCLEOTIDE SEQUENCE [LARGE SCALE GENOMIC DNA]</scope>
    <source>
        <strain evidence="9">cv. Norfolk2</strain>
        <strain evidence="8">JIC</strain>
        <tissue evidence="8">Leaf</tissue>
    </source>
</reference>
<dbReference type="InterPro" id="IPR051350">
    <property type="entry name" value="WD_repeat-ST_regulator"/>
</dbReference>
<dbReference type="SMART" id="SM00320">
    <property type="entry name" value="WD40"/>
    <property type="match status" value="7"/>
</dbReference>
<accession>A0AAW1MTT3</accession>
<feature type="repeat" description="WD" evidence="6">
    <location>
        <begin position="523"/>
        <end position="565"/>
    </location>
</feature>
<evidence type="ECO:0000256" key="1">
    <source>
        <dbReference type="ARBA" id="ARBA00004496"/>
    </source>
</evidence>
<dbReference type="InterPro" id="IPR006594">
    <property type="entry name" value="LisH"/>
</dbReference>
<keyword evidence="4" id="KW-0677">Repeat</keyword>
<dbReference type="InterPro" id="IPR006595">
    <property type="entry name" value="CTLH_C"/>
</dbReference>
<feature type="repeat" description="WD" evidence="6">
    <location>
        <begin position="311"/>
        <end position="352"/>
    </location>
</feature>
<dbReference type="PROSITE" id="PS50897">
    <property type="entry name" value="CTLH"/>
    <property type="match status" value="1"/>
</dbReference>
<evidence type="ECO:0000313" key="9">
    <source>
        <dbReference type="Proteomes" id="UP001443914"/>
    </source>
</evidence>
<gene>
    <name evidence="8" type="ORF">RND81_02G145300</name>
</gene>
<dbReference type="PROSITE" id="PS50896">
    <property type="entry name" value="LISH"/>
    <property type="match status" value="1"/>
</dbReference>
<organism evidence="8 9">
    <name type="scientific">Saponaria officinalis</name>
    <name type="common">Common soapwort</name>
    <name type="synonym">Lychnis saponaria</name>
    <dbReference type="NCBI Taxonomy" id="3572"/>
    <lineage>
        <taxon>Eukaryota</taxon>
        <taxon>Viridiplantae</taxon>
        <taxon>Streptophyta</taxon>
        <taxon>Embryophyta</taxon>
        <taxon>Tracheophyta</taxon>
        <taxon>Spermatophyta</taxon>
        <taxon>Magnoliopsida</taxon>
        <taxon>eudicotyledons</taxon>
        <taxon>Gunneridae</taxon>
        <taxon>Pentapetalae</taxon>
        <taxon>Caryophyllales</taxon>
        <taxon>Caryophyllaceae</taxon>
        <taxon>Caryophylleae</taxon>
        <taxon>Saponaria</taxon>
    </lineage>
</organism>
<dbReference type="Pfam" id="PF23627">
    <property type="entry name" value="LisH_WDR26"/>
    <property type="match status" value="1"/>
</dbReference>
<dbReference type="EMBL" id="JBDFQZ010000002">
    <property type="protein sequence ID" value="KAK9749710.1"/>
    <property type="molecule type" value="Genomic_DNA"/>
</dbReference>
<dbReference type="EMBL" id="JBDFQZ010000002">
    <property type="protein sequence ID" value="KAK9749711.1"/>
    <property type="molecule type" value="Genomic_DNA"/>
</dbReference>
<evidence type="ECO:0000256" key="4">
    <source>
        <dbReference type="ARBA" id="ARBA00022737"/>
    </source>
</evidence>
<dbReference type="Proteomes" id="UP001443914">
    <property type="component" value="Unassembled WGS sequence"/>
</dbReference>
<dbReference type="FunFam" id="2.130.10.10:FF:000087">
    <property type="entry name" value="WD repeat-containing protein 26 homolog"/>
    <property type="match status" value="1"/>
</dbReference>
<dbReference type="InterPro" id="IPR036322">
    <property type="entry name" value="WD40_repeat_dom_sf"/>
</dbReference>
<dbReference type="PROSITE" id="PS50082">
    <property type="entry name" value="WD_REPEATS_2"/>
    <property type="match status" value="3"/>
</dbReference>
<protein>
    <recommendedName>
        <fullName evidence="7">CTLH domain-containing protein</fullName>
    </recommendedName>
</protein>